<accession>A0A7M1US92</accession>
<reference evidence="1 2" key="1">
    <citation type="submission" date="2020-10" db="EMBL/GenBank/DDBJ databases">
        <title>Complete genome sequence of Thermosphaera aggregans strain 3507.</title>
        <authorList>
            <person name="Zayulina K.S."/>
            <person name="Elcheninov A.G."/>
            <person name="Toshchakov S.V."/>
            <person name="Kublanov I.V."/>
            <person name="Kochetkova T.V."/>
        </authorList>
    </citation>
    <scope>NUCLEOTIDE SEQUENCE [LARGE SCALE GENOMIC DNA]</scope>
    <source>
        <strain evidence="1 2">3507</strain>
    </source>
</reference>
<sequence length="157" mass="17623">MSLKLLSKPPRIKVLEAIGAIGDGRIRLVGANKAFVRSSTGEKEYTVVIVKDGVDTFRVFSNDNGTIFKNYIGYPIISLLILMGELPLDNTIAKALSGVPWKELNEKYQKYAVVENIVVSRAERLGVPRTTIDEYVNIVYKKLGLIKVYFDECLMHQ</sequence>
<evidence type="ECO:0000313" key="1">
    <source>
        <dbReference type="EMBL" id="QOR94387.1"/>
    </source>
</evidence>
<dbReference type="GeneID" id="59455204"/>
<dbReference type="AlphaFoldDB" id="A0A7M1US92"/>
<dbReference type="RefSeq" id="WP_193436187.1">
    <property type="nucleotide sequence ID" value="NZ_CP063144.1"/>
</dbReference>
<name>A0A7M1US92_9CREN</name>
<proteinExistence type="predicted"/>
<dbReference type="OrthoDB" id="45301at2157"/>
<organism evidence="1 2">
    <name type="scientific">Thermosphaera chiliense</name>
    <dbReference type="NCBI Taxonomy" id="3402707"/>
    <lineage>
        <taxon>Archaea</taxon>
        <taxon>Thermoproteota</taxon>
        <taxon>Thermoprotei</taxon>
        <taxon>Desulfurococcales</taxon>
        <taxon>Desulfurococcaceae</taxon>
        <taxon>Thermosphaera</taxon>
    </lineage>
</organism>
<dbReference type="KEGG" id="tcs:IMZ38_07260"/>
<protein>
    <submittedName>
        <fullName evidence="1">Uncharacterized protein</fullName>
    </submittedName>
</protein>
<dbReference type="Proteomes" id="UP000593766">
    <property type="component" value="Chromosome"/>
</dbReference>
<evidence type="ECO:0000313" key="2">
    <source>
        <dbReference type="Proteomes" id="UP000593766"/>
    </source>
</evidence>
<keyword evidence="2" id="KW-1185">Reference proteome</keyword>
<gene>
    <name evidence="1" type="ORF">IMZ38_07260</name>
</gene>
<dbReference type="EMBL" id="CP063144">
    <property type="protein sequence ID" value="QOR94387.1"/>
    <property type="molecule type" value="Genomic_DNA"/>
</dbReference>